<organism evidence="1 2">
    <name type="scientific">Siccirubricoccus deserti</name>
    <dbReference type="NCBI Taxonomy" id="2013562"/>
    <lineage>
        <taxon>Bacteria</taxon>
        <taxon>Pseudomonadati</taxon>
        <taxon>Pseudomonadota</taxon>
        <taxon>Alphaproteobacteria</taxon>
        <taxon>Acetobacterales</taxon>
        <taxon>Roseomonadaceae</taxon>
        <taxon>Siccirubricoccus</taxon>
    </lineage>
</organism>
<dbReference type="AlphaFoldDB" id="A0A9X0QUM0"/>
<keyword evidence="2" id="KW-1185">Reference proteome</keyword>
<name>A0A9X0QUM0_9PROT</name>
<dbReference type="RefSeq" id="WP_186768890.1">
    <property type="nucleotide sequence ID" value="NZ_JACOMF010000002.1"/>
</dbReference>
<gene>
    <name evidence="1" type="ORF">H7965_02160</name>
</gene>
<reference evidence="1" key="1">
    <citation type="submission" date="2020-08" db="EMBL/GenBank/DDBJ databases">
        <authorList>
            <person name="Hu Y."/>
            <person name="Nguyen S.V."/>
            <person name="Li F."/>
            <person name="Fanning S."/>
        </authorList>
    </citation>
    <scope>NUCLEOTIDE SEQUENCE</scope>
    <source>
        <strain evidence="1">SYSU D8009</strain>
    </source>
</reference>
<proteinExistence type="predicted"/>
<dbReference type="EMBL" id="JACOMF010000002">
    <property type="protein sequence ID" value="MBC4014114.1"/>
    <property type="molecule type" value="Genomic_DNA"/>
</dbReference>
<evidence type="ECO:0000313" key="2">
    <source>
        <dbReference type="Proteomes" id="UP000600101"/>
    </source>
</evidence>
<evidence type="ECO:0000313" key="1">
    <source>
        <dbReference type="EMBL" id="MBC4014114.1"/>
    </source>
</evidence>
<sequence>MTLSAGEGDVARLILSFGLRGFRYRSFGNRAVRLVPEVAPPAETATVIPPEEPVPGRGPDPVLAVPPPVMALPLPLAPLPRLTVAGAPPAVIVPPAPTPAVTVPVEAAPVAAQIRPTAGFSLLRQALGDASASPAATPPPALPVPPAPVATPRPGGFALLPAVHAAALASR</sequence>
<comment type="caution">
    <text evidence="1">The sequence shown here is derived from an EMBL/GenBank/DDBJ whole genome shotgun (WGS) entry which is preliminary data.</text>
</comment>
<dbReference type="Proteomes" id="UP000600101">
    <property type="component" value="Unassembled WGS sequence"/>
</dbReference>
<accession>A0A9X0QUM0</accession>
<protein>
    <submittedName>
        <fullName evidence="1">Uncharacterized protein</fullName>
    </submittedName>
</protein>